<organism evidence="1 2">
    <name type="scientific">Mycobacterium heckeshornense</name>
    <dbReference type="NCBI Taxonomy" id="110505"/>
    <lineage>
        <taxon>Bacteria</taxon>
        <taxon>Bacillati</taxon>
        <taxon>Actinomycetota</taxon>
        <taxon>Actinomycetes</taxon>
        <taxon>Mycobacteriales</taxon>
        <taxon>Mycobacteriaceae</taxon>
        <taxon>Mycobacterium</taxon>
    </lineage>
</organism>
<proteinExistence type="predicted"/>
<dbReference type="AlphaFoldDB" id="A0A7R7YPK1"/>
<accession>A0A7R7YPK1</accession>
<keyword evidence="2" id="KW-1185">Reference proteome</keyword>
<dbReference type="EMBL" id="AP024237">
    <property type="protein sequence ID" value="BCO33683.1"/>
    <property type="molecule type" value="Genomic_DNA"/>
</dbReference>
<reference evidence="1 2" key="1">
    <citation type="submission" date="2020-12" db="EMBL/GenBank/DDBJ databases">
        <title>Complete genome sequence of Mycobacterium heckeshornense JCM 15655T, closely related to a pathogenic non-tuberculous mycobacterial species Mycobacterium xenopi.</title>
        <authorList>
            <person name="Yoshida M."/>
            <person name="Fukano H."/>
            <person name="Asakura T."/>
            <person name="Suzuki M."/>
            <person name="Hoshino Y."/>
        </authorList>
    </citation>
    <scope>NUCLEOTIDE SEQUENCE [LARGE SCALE GENOMIC DNA]</scope>
    <source>
        <strain evidence="1 2">JCM 15655</strain>
    </source>
</reference>
<dbReference type="Proteomes" id="UP000595446">
    <property type="component" value="Chromosome"/>
</dbReference>
<sequence length="97" mass="10105">MQAEERRSRVPDVRTRIQLAQFMMRSDLVPDLGVIVGAAASAVAMSSLVLGEELARFAFDHGGGLPAALTLADALSWQGRGGEAEAVLADVDPDGGV</sequence>
<gene>
    <name evidence="1" type="ORF">MHEC_01160</name>
</gene>
<name>A0A7R7YPK1_9MYCO</name>
<protein>
    <submittedName>
        <fullName evidence="1">Uncharacterized protein</fullName>
    </submittedName>
</protein>
<evidence type="ECO:0000313" key="1">
    <source>
        <dbReference type="EMBL" id="BCO33683.1"/>
    </source>
</evidence>
<evidence type="ECO:0000313" key="2">
    <source>
        <dbReference type="Proteomes" id="UP000595446"/>
    </source>
</evidence>